<evidence type="ECO:0000313" key="1">
    <source>
        <dbReference type="EMBL" id="EIJ78337.1"/>
    </source>
</evidence>
<evidence type="ECO:0000313" key="4">
    <source>
        <dbReference type="Proteomes" id="UP000010523"/>
    </source>
</evidence>
<dbReference type="Proteomes" id="UP000010523">
    <property type="component" value="Unassembled WGS sequence"/>
</dbReference>
<name>I3DVR6_BACMT</name>
<dbReference type="EMBL" id="AFEU01000003">
    <property type="protein sequence ID" value="EIJ78337.1"/>
    <property type="molecule type" value="Genomic_DNA"/>
</dbReference>
<proteinExistence type="predicted"/>
<sequence>MSFSYFIYSTNYDQSLLKIGVLNKKMKKYDFI</sequence>
<evidence type="ECO:0000313" key="3">
    <source>
        <dbReference type="EMBL" id="EIJ82331.1"/>
    </source>
</evidence>
<keyword evidence="4" id="KW-1185">Reference proteome</keyword>
<organism evidence="1 4">
    <name type="scientific">Bacillus methanolicus PB1</name>
    <dbReference type="NCBI Taxonomy" id="997296"/>
    <lineage>
        <taxon>Bacteria</taxon>
        <taxon>Bacillati</taxon>
        <taxon>Bacillota</taxon>
        <taxon>Bacilli</taxon>
        <taxon>Bacillales</taxon>
        <taxon>Bacillaceae</taxon>
        <taxon>Bacillus</taxon>
    </lineage>
</organism>
<protein>
    <submittedName>
        <fullName evidence="1">Uncharacterized protein</fullName>
    </submittedName>
</protein>
<dbReference type="EMBL" id="AFEU01000001">
    <property type="protein sequence ID" value="EIJ82331.1"/>
    <property type="molecule type" value="Genomic_DNA"/>
</dbReference>
<gene>
    <name evidence="2" type="ORF">PB1_03375</name>
    <name evidence="3" type="ORF">PB1_05365</name>
    <name evidence="1" type="ORF">PB1_12284</name>
</gene>
<reference evidence="1 4" key="2">
    <citation type="journal article" date="2012" name="Appl. Environ. Microbiol.">
        <title>Genome Sequence of Thermotolerant Bacillus methanolicus: Features and Regulation Related to Methylotrophy and Production of L-Lysine and L-Glutamate from Methanol.</title>
        <authorList>
            <person name="Heggeset T.M."/>
            <person name="Krog A."/>
            <person name="Balzer S."/>
            <person name="Wentzel A."/>
            <person name="Ellingsen T.E."/>
            <person name="Brautaset T."/>
        </authorList>
    </citation>
    <scope>NUCLEOTIDE SEQUENCE [LARGE SCALE GENOMIC DNA]</scope>
    <source>
        <strain evidence="1 4">PB1</strain>
    </source>
</reference>
<reference evidence="1" key="1">
    <citation type="submission" date="2011-04" db="EMBL/GenBank/DDBJ databases">
        <authorList>
            <person name="Heggeset T.M.B."/>
            <person name="Ellingsen T.E."/>
            <person name="Brautaset T."/>
        </authorList>
    </citation>
    <scope>NUCLEOTIDE SEQUENCE</scope>
    <source>
        <strain evidence="1">PB1</strain>
    </source>
</reference>
<evidence type="ECO:0000313" key="2">
    <source>
        <dbReference type="EMBL" id="EIJ81948.1"/>
    </source>
</evidence>
<comment type="caution">
    <text evidence="1">The sequence shown here is derived from an EMBL/GenBank/DDBJ whole genome shotgun (WGS) entry which is preliminary data.</text>
</comment>
<dbReference type="EMBL" id="AFEU01000001">
    <property type="protein sequence ID" value="EIJ81948.1"/>
    <property type="molecule type" value="Genomic_DNA"/>
</dbReference>
<accession>I3DVR6</accession>
<dbReference type="AlphaFoldDB" id="I3DVR6"/>